<dbReference type="STRING" id="283909.R7V137"/>
<evidence type="ECO:0000313" key="1">
    <source>
        <dbReference type="EMBL" id="ELU12234.1"/>
    </source>
</evidence>
<dbReference type="InterPro" id="IPR043502">
    <property type="entry name" value="DNA/RNA_pol_sf"/>
</dbReference>
<dbReference type="Gene3D" id="3.10.10.10">
    <property type="entry name" value="HIV Type 1 Reverse Transcriptase, subunit A, domain 1"/>
    <property type="match status" value="1"/>
</dbReference>
<dbReference type="HOGENOM" id="CLU_000384_35_3_1"/>
<reference evidence="3" key="1">
    <citation type="submission" date="2012-12" db="EMBL/GenBank/DDBJ databases">
        <authorList>
            <person name="Hellsten U."/>
            <person name="Grimwood J."/>
            <person name="Chapman J.A."/>
            <person name="Shapiro H."/>
            <person name="Aerts A."/>
            <person name="Otillar R.P."/>
            <person name="Terry A.Y."/>
            <person name="Boore J.L."/>
            <person name="Simakov O."/>
            <person name="Marletaz F."/>
            <person name="Cho S.-J."/>
            <person name="Edsinger-Gonzales E."/>
            <person name="Havlak P."/>
            <person name="Kuo D.-H."/>
            <person name="Larsson T."/>
            <person name="Lv J."/>
            <person name="Arendt D."/>
            <person name="Savage R."/>
            <person name="Osoegawa K."/>
            <person name="de Jong P."/>
            <person name="Lindberg D.R."/>
            <person name="Seaver E.C."/>
            <person name="Weisblat D.A."/>
            <person name="Putnam N.H."/>
            <person name="Grigoriev I.V."/>
            <person name="Rokhsar D.S."/>
        </authorList>
    </citation>
    <scope>NUCLEOTIDE SEQUENCE</scope>
    <source>
        <strain evidence="3">I ESC-2004</strain>
    </source>
</reference>
<dbReference type="OrthoDB" id="6278206at2759"/>
<gene>
    <name evidence="1" type="ORF">CAPTEDRAFT_31836</name>
</gene>
<dbReference type="EnsemblMetazoa" id="CapteT31836">
    <property type="protein sequence ID" value="CapteP31836"/>
    <property type="gene ID" value="CapteG31836"/>
</dbReference>
<dbReference type="Proteomes" id="UP000014760">
    <property type="component" value="Unassembled WGS sequence"/>
</dbReference>
<evidence type="ECO:0000313" key="2">
    <source>
        <dbReference type="EnsemblMetazoa" id="CapteP31836"/>
    </source>
</evidence>
<proteinExistence type="predicted"/>
<evidence type="ECO:0000313" key="3">
    <source>
        <dbReference type="Proteomes" id="UP000014760"/>
    </source>
</evidence>
<keyword evidence="3" id="KW-1185">Reference proteome</keyword>
<reference evidence="2" key="3">
    <citation type="submission" date="2015-06" db="UniProtKB">
        <authorList>
            <consortium name="EnsemblMetazoa"/>
        </authorList>
    </citation>
    <scope>IDENTIFICATION</scope>
</reference>
<reference evidence="1 3" key="2">
    <citation type="journal article" date="2013" name="Nature">
        <title>Insights into bilaterian evolution from three spiralian genomes.</title>
        <authorList>
            <person name="Simakov O."/>
            <person name="Marletaz F."/>
            <person name="Cho S.J."/>
            <person name="Edsinger-Gonzales E."/>
            <person name="Havlak P."/>
            <person name="Hellsten U."/>
            <person name="Kuo D.H."/>
            <person name="Larsson T."/>
            <person name="Lv J."/>
            <person name="Arendt D."/>
            <person name="Savage R."/>
            <person name="Osoegawa K."/>
            <person name="de Jong P."/>
            <person name="Grimwood J."/>
            <person name="Chapman J.A."/>
            <person name="Shapiro H."/>
            <person name="Aerts A."/>
            <person name="Otillar R.P."/>
            <person name="Terry A.Y."/>
            <person name="Boore J.L."/>
            <person name="Grigoriev I.V."/>
            <person name="Lindberg D.R."/>
            <person name="Seaver E.C."/>
            <person name="Weisblat D.A."/>
            <person name="Putnam N.H."/>
            <person name="Rokhsar D.S."/>
        </authorList>
    </citation>
    <scope>NUCLEOTIDE SEQUENCE</scope>
    <source>
        <strain evidence="1 3">I ESC-2004</strain>
    </source>
</reference>
<dbReference type="AlphaFoldDB" id="R7V137"/>
<name>R7V137_CAPTE</name>
<dbReference type="EMBL" id="KB296108">
    <property type="protein sequence ID" value="ELU12234.1"/>
    <property type="molecule type" value="Genomic_DNA"/>
</dbReference>
<accession>R7V137</accession>
<organism evidence="1">
    <name type="scientific">Capitella teleta</name>
    <name type="common">Polychaete worm</name>
    <dbReference type="NCBI Taxonomy" id="283909"/>
    <lineage>
        <taxon>Eukaryota</taxon>
        <taxon>Metazoa</taxon>
        <taxon>Spiralia</taxon>
        <taxon>Lophotrochozoa</taxon>
        <taxon>Annelida</taxon>
        <taxon>Polychaeta</taxon>
        <taxon>Sedentaria</taxon>
        <taxon>Scolecida</taxon>
        <taxon>Capitellidae</taxon>
        <taxon>Capitella</taxon>
    </lineage>
</organism>
<protein>
    <submittedName>
        <fullName evidence="1 2">Uncharacterized protein</fullName>
    </submittedName>
</protein>
<feature type="non-terminal residue" evidence="1">
    <location>
        <position position="56"/>
    </location>
</feature>
<sequence length="56" mass="6411">MQPLQMVLQSLQEKGVIADVDCPTDWVHNLVITEKKNGNLRLCIDPKPLNRAIKRE</sequence>
<dbReference type="SUPFAM" id="SSF56672">
    <property type="entry name" value="DNA/RNA polymerases"/>
    <property type="match status" value="1"/>
</dbReference>
<dbReference type="EMBL" id="AMQN01040015">
    <property type="status" value="NOT_ANNOTATED_CDS"/>
    <property type="molecule type" value="Genomic_DNA"/>
</dbReference>